<name>A0A1J5S4N7_9ZZZZ</name>
<organism evidence="1">
    <name type="scientific">mine drainage metagenome</name>
    <dbReference type="NCBI Taxonomy" id="410659"/>
    <lineage>
        <taxon>unclassified sequences</taxon>
        <taxon>metagenomes</taxon>
        <taxon>ecological metagenomes</taxon>
    </lineage>
</organism>
<sequence length="131" mass="15005">MQKYPNLQKSVYFQILPLEAQAKILAQTDIGKACREVQLQLEIACDSEQWETIGPELQRRLKAGEKIDAMAEIGLKGHNPFEVKDDQLRQLIEIDPVGFHPASTWLTPKAEARWDAIFKEHLGENYKEEMG</sequence>
<dbReference type="EMBL" id="MLJW01000144">
    <property type="protein sequence ID" value="OIQ96723.1"/>
    <property type="molecule type" value="Genomic_DNA"/>
</dbReference>
<dbReference type="AlphaFoldDB" id="A0A1J5S4N7"/>
<gene>
    <name evidence="1" type="ORF">GALL_213110</name>
</gene>
<reference evidence="1" key="1">
    <citation type="submission" date="2016-10" db="EMBL/GenBank/DDBJ databases">
        <title>Sequence of Gallionella enrichment culture.</title>
        <authorList>
            <person name="Poehlein A."/>
            <person name="Muehling M."/>
            <person name="Daniel R."/>
        </authorList>
    </citation>
    <scope>NUCLEOTIDE SEQUENCE</scope>
</reference>
<evidence type="ECO:0000313" key="1">
    <source>
        <dbReference type="EMBL" id="OIQ96723.1"/>
    </source>
</evidence>
<comment type="caution">
    <text evidence="1">The sequence shown here is derived from an EMBL/GenBank/DDBJ whole genome shotgun (WGS) entry which is preliminary data.</text>
</comment>
<protein>
    <submittedName>
        <fullName evidence="1">Uncharacterized protein</fullName>
    </submittedName>
</protein>
<accession>A0A1J5S4N7</accession>
<proteinExistence type="predicted"/>